<dbReference type="SUPFAM" id="SSF56954">
    <property type="entry name" value="Outer membrane efflux proteins (OEP)"/>
    <property type="match status" value="1"/>
</dbReference>
<dbReference type="PANTHER" id="PTHR30026">
    <property type="entry name" value="OUTER MEMBRANE PROTEIN TOLC"/>
    <property type="match status" value="1"/>
</dbReference>
<dbReference type="GO" id="GO:0009279">
    <property type="term" value="C:cell outer membrane"/>
    <property type="evidence" value="ECO:0007669"/>
    <property type="project" value="UniProtKB-SubCell"/>
</dbReference>
<accession>A0A7G8BHD9</accession>
<dbReference type="GO" id="GO:0015288">
    <property type="term" value="F:porin activity"/>
    <property type="evidence" value="ECO:0007669"/>
    <property type="project" value="TreeGrafter"/>
</dbReference>
<gene>
    <name evidence="8" type="ORF">H7849_23565</name>
</gene>
<evidence type="ECO:0000256" key="3">
    <source>
        <dbReference type="ARBA" id="ARBA00022448"/>
    </source>
</evidence>
<proteinExistence type="inferred from homology"/>
<dbReference type="Pfam" id="PF02321">
    <property type="entry name" value="OEP"/>
    <property type="match status" value="2"/>
</dbReference>
<keyword evidence="3" id="KW-0813">Transport</keyword>
<keyword evidence="9" id="KW-1185">Reference proteome</keyword>
<keyword evidence="5" id="KW-0812">Transmembrane</keyword>
<evidence type="ECO:0000256" key="1">
    <source>
        <dbReference type="ARBA" id="ARBA00004442"/>
    </source>
</evidence>
<dbReference type="PANTHER" id="PTHR30026:SF20">
    <property type="entry name" value="OUTER MEMBRANE PROTEIN TOLC"/>
    <property type="match status" value="1"/>
</dbReference>
<protein>
    <submittedName>
        <fullName evidence="8">TolC family protein</fullName>
    </submittedName>
</protein>
<evidence type="ECO:0000256" key="2">
    <source>
        <dbReference type="ARBA" id="ARBA00007613"/>
    </source>
</evidence>
<reference evidence="8 9" key="1">
    <citation type="submission" date="2020-08" db="EMBL/GenBank/DDBJ databases">
        <title>Edaphobacter telluris sp. nov. and Acidobacterium dinghuensis sp. nov., two acidobacteria isolated from forest soil.</title>
        <authorList>
            <person name="Fu J."/>
            <person name="Qiu L."/>
        </authorList>
    </citation>
    <scope>NUCLEOTIDE SEQUENCE [LARGE SCALE GENOMIC DNA]</scope>
    <source>
        <strain evidence="8">4Y35</strain>
    </source>
</reference>
<evidence type="ECO:0000313" key="8">
    <source>
        <dbReference type="EMBL" id="QNI31959.1"/>
    </source>
</evidence>
<dbReference type="EMBL" id="CP060394">
    <property type="protein sequence ID" value="QNI31959.1"/>
    <property type="molecule type" value="Genomic_DNA"/>
</dbReference>
<keyword evidence="6" id="KW-0472">Membrane</keyword>
<dbReference type="Proteomes" id="UP000515312">
    <property type="component" value="Chromosome"/>
</dbReference>
<organism evidence="8 9">
    <name type="scientific">Alloacidobacterium dinghuense</name>
    <dbReference type="NCBI Taxonomy" id="2763107"/>
    <lineage>
        <taxon>Bacteria</taxon>
        <taxon>Pseudomonadati</taxon>
        <taxon>Acidobacteriota</taxon>
        <taxon>Terriglobia</taxon>
        <taxon>Terriglobales</taxon>
        <taxon>Acidobacteriaceae</taxon>
        <taxon>Alloacidobacterium</taxon>
    </lineage>
</organism>
<dbReference type="AlphaFoldDB" id="A0A7G8BHD9"/>
<dbReference type="GO" id="GO:0015562">
    <property type="term" value="F:efflux transmembrane transporter activity"/>
    <property type="evidence" value="ECO:0007669"/>
    <property type="project" value="InterPro"/>
</dbReference>
<comment type="similarity">
    <text evidence="2">Belongs to the outer membrane factor (OMF) (TC 1.B.17) family.</text>
</comment>
<evidence type="ECO:0000256" key="4">
    <source>
        <dbReference type="ARBA" id="ARBA00022452"/>
    </source>
</evidence>
<sequence length="464" mass="52124">MESLTQRNRARVKRRVNRAISLCRILAGLTFFWSFLSSAQDVTKEELELSLADAVKIALTNNRPVQLAKLDVTKSLLQVSEVKTRRFPMFNTNLLATGDITSPAFTFKEGSLGTIGTTPIPTKDTPIPLSHGVTGYVIATVDQPLTQLYQIHLAIREQELSSDLSKEKYRGKQQSIVADVKQSYYAVLQTESAMDAQQALVKQYRETDRLATQYLAQKSILKSDSLDAKAQLAQAQHQLITLSDNLVTQKEHLNDLLGRDIDTPFRTQPVPPETPQELDLKQARQTAIEQRPEIHEAKIDVGRAEYDLKLAKSQYLPAIGAAVRYFTPINTELLPQNILSAGLAMTWDPFDWGRRRDEVKEKDVTVQQSEVQLDQVRSQILLDVDNTFRKLNESRSLLAVAQAARDAANEKLHEVNDQFAQSSVLLRDVLKQQAAVASANHDYEESLLAFWNAKALFEKALGEE</sequence>
<comment type="subcellular location">
    <subcellularLocation>
        <location evidence="1">Cell outer membrane</location>
    </subcellularLocation>
</comment>
<dbReference type="KEGG" id="adin:H7849_23565"/>
<dbReference type="InterPro" id="IPR003423">
    <property type="entry name" value="OMP_efflux"/>
</dbReference>
<dbReference type="Gene3D" id="1.20.1600.10">
    <property type="entry name" value="Outer membrane efflux proteins (OEP)"/>
    <property type="match status" value="1"/>
</dbReference>
<evidence type="ECO:0000256" key="7">
    <source>
        <dbReference type="ARBA" id="ARBA00023237"/>
    </source>
</evidence>
<name>A0A7G8BHD9_9BACT</name>
<keyword evidence="4" id="KW-1134">Transmembrane beta strand</keyword>
<evidence type="ECO:0000313" key="9">
    <source>
        <dbReference type="Proteomes" id="UP000515312"/>
    </source>
</evidence>
<dbReference type="GO" id="GO:1990281">
    <property type="term" value="C:efflux pump complex"/>
    <property type="evidence" value="ECO:0007669"/>
    <property type="project" value="TreeGrafter"/>
</dbReference>
<evidence type="ECO:0000256" key="6">
    <source>
        <dbReference type="ARBA" id="ARBA00023136"/>
    </source>
</evidence>
<evidence type="ECO:0000256" key="5">
    <source>
        <dbReference type="ARBA" id="ARBA00022692"/>
    </source>
</evidence>
<keyword evidence="7" id="KW-0998">Cell outer membrane</keyword>
<dbReference type="InterPro" id="IPR051906">
    <property type="entry name" value="TolC-like"/>
</dbReference>